<keyword evidence="2" id="KW-0460">Magnesium</keyword>
<dbReference type="EMBL" id="CP041235">
    <property type="protein sequence ID" value="QOP43375.1"/>
    <property type="molecule type" value="Genomic_DNA"/>
</dbReference>
<comment type="cofactor">
    <cofactor evidence="2">
        <name>Fe cation</name>
        <dbReference type="ChEBI" id="CHEBI:24875"/>
    </cofactor>
</comment>
<gene>
    <name evidence="4" type="ORF">FJR45_05180</name>
</gene>
<keyword evidence="2" id="KW-0408">Iron</keyword>
<dbReference type="PANTHER" id="PTHR43485">
    <property type="entry name" value="HYDROGENASE-4 COMPONENT G"/>
    <property type="match status" value="1"/>
</dbReference>
<dbReference type="KEGG" id="ssei:FJR45_05180"/>
<feature type="binding site" evidence="2">
    <location>
        <position position="360"/>
    </location>
    <ligand>
        <name>Fe cation</name>
        <dbReference type="ChEBI" id="CHEBI:24875"/>
    </ligand>
</feature>
<dbReference type="InterPro" id="IPR052197">
    <property type="entry name" value="ComplexI_49kDa-like"/>
</dbReference>
<evidence type="ECO:0000256" key="2">
    <source>
        <dbReference type="PIRSR" id="PIRSR601501-1"/>
    </source>
</evidence>
<dbReference type="PANTHER" id="PTHR43485:SF1">
    <property type="entry name" value="FORMATE HYDROGENLYASE SUBUNIT 5-RELATED"/>
    <property type="match status" value="1"/>
</dbReference>
<evidence type="ECO:0000256" key="1">
    <source>
        <dbReference type="ARBA" id="ARBA00023002"/>
    </source>
</evidence>
<dbReference type="GO" id="GO:0051287">
    <property type="term" value="F:NAD binding"/>
    <property type="evidence" value="ECO:0007669"/>
    <property type="project" value="InterPro"/>
</dbReference>
<sequence>MSEKIAIGPFNPELEESVYFKLKADENRIVTDVEIINGFIHRGMEGLVTKKNFMQNLILTERVCSLCSNNHPFTYAMAVEKISGIKIPLRAEALRVVADEVKRVASDMFNLAMLTHLAHTHDLMKETMNIREHMQDLKEVIWGNRMDMSVNILTGTKYDLDEGKIEIILEKLKIVESQVRALQEKYENSEAFKEKTIGVGVLPKEDALSIGVTGPVARGSGINNDVRVIAPYSLYAIRPEIRPNVTLRTEGDVYARAMVRFGDILEAIRIIKDVVADLPEGPTYLEKRPHIPAGEAVVRTEAPRGELIYYLKTDGSQKPERMRWKVPTFTNWEALKVMILGDKVDNVTMILNSIDPCISCTER</sequence>
<evidence type="ECO:0000313" key="4">
    <source>
        <dbReference type="EMBL" id="QOP43375.1"/>
    </source>
</evidence>
<dbReference type="GO" id="GO:0016651">
    <property type="term" value="F:oxidoreductase activity, acting on NAD(P)H"/>
    <property type="evidence" value="ECO:0007669"/>
    <property type="project" value="InterPro"/>
</dbReference>
<accession>A0A7M1B155</accession>
<reference evidence="4 5" key="1">
    <citation type="submission" date="2019-06" db="EMBL/GenBank/DDBJ databases">
        <title>Sulfurimonas gotlandica sp. nov., a chemoautotrophic and psychrotolerant epsilonproteobacterium isolated from a pelagic redoxcline, and an emended description of the genus Sulfurimonas.</title>
        <authorList>
            <person name="Wang S."/>
            <person name="Jiang L."/>
            <person name="Shao Z."/>
        </authorList>
    </citation>
    <scope>NUCLEOTIDE SEQUENCE [LARGE SCALE GENOMIC DNA]</scope>
    <source>
        <strain evidence="4 5">S2-6</strain>
    </source>
</reference>
<feature type="binding site" evidence="2">
    <location>
        <position position="357"/>
    </location>
    <ligand>
        <name>Ni(2+)</name>
        <dbReference type="ChEBI" id="CHEBI:49786"/>
    </ligand>
</feature>
<feature type="binding site" evidence="2">
    <location>
        <position position="64"/>
    </location>
    <ligand>
        <name>Ni(2+)</name>
        <dbReference type="ChEBI" id="CHEBI:49786"/>
    </ligand>
</feature>
<keyword evidence="1" id="KW-0560">Oxidoreductase</keyword>
<dbReference type="GO" id="GO:0016151">
    <property type="term" value="F:nickel cation binding"/>
    <property type="evidence" value="ECO:0007669"/>
    <property type="project" value="InterPro"/>
</dbReference>
<feature type="binding site" evidence="2">
    <location>
        <position position="67"/>
    </location>
    <ligand>
        <name>Fe cation</name>
        <dbReference type="ChEBI" id="CHEBI:24875"/>
    </ligand>
</feature>
<evidence type="ECO:0000313" key="5">
    <source>
        <dbReference type="Proteomes" id="UP000593719"/>
    </source>
</evidence>
<comment type="cofactor">
    <cofactor evidence="2">
        <name>Ni(2+)</name>
        <dbReference type="ChEBI" id="CHEBI:49786"/>
    </cofactor>
</comment>
<dbReference type="Pfam" id="PF00374">
    <property type="entry name" value="NiFeSe_Hases"/>
    <property type="match status" value="1"/>
</dbReference>
<organism evidence="4 5">
    <name type="scientific">Sulfurimonas sediminis</name>
    <dbReference type="NCBI Taxonomy" id="2590020"/>
    <lineage>
        <taxon>Bacteria</taxon>
        <taxon>Pseudomonadati</taxon>
        <taxon>Campylobacterota</taxon>
        <taxon>Epsilonproteobacteria</taxon>
        <taxon>Campylobacterales</taxon>
        <taxon>Sulfurimonadaceae</taxon>
        <taxon>Sulfurimonas</taxon>
    </lineage>
</organism>
<dbReference type="InterPro" id="IPR001501">
    <property type="entry name" value="Ni-dep_hyd_lsu"/>
</dbReference>
<protein>
    <submittedName>
        <fullName evidence="4">Carbon monoxide-induced hydrogenase</fullName>
    </submittedName>
</protein>
<dbReference type="Gene3D" id="1.10.645.10">
    <property type="entry name" value="Cytochrome-c3 Hydrogenase, chain B"/>
    <property type="match status" value="1"/>
</dbReference>
<dbReference type="InterPro" id="IPR001135">
    <property type="entry name" value="NADH_Q_OxRdtase_suD"/>
</dbReference>
<name>A0A7M1B155_9BACT</name>
<dbReference type="AlphaFoldDB" id="A0A7M1B155"/>
<dbReference type="InterPro" id="IPR029014">
    <property type="entry name" value="NiFe-Hase_large"/>
</dbReference>
<feature type="domain" description="NADH-quinone oxidoreductase subunit D" evidence="3">
    <location>
        <begin position="127"/>
        <end position="287"/>
    </location>
</feature>
<dbReference type="Proteomes" id="UP000593719">
    <property type="component" value="Chromosome"/>
</dbReference>
<feature type="binding site" evidence="2">
    <location>
        <position position="45"/>
    </location>
    <ligand>
        <name>Mg(2+)</name>
        <dbReference type="ChEBI" id="CHEBI:18420"/>
    </ligand>
</feature>
<dbReference type="RefSeq" id="WP_193151662.1">
    <property type="nucleotide sequence ID" value="NZ_CP041235.1"/>
</dbReference>
<dbReference type="SUPFAM" id="SSF56762">
    <property type="entry name" value="HydB/Nqo4-like"/>
    <property type="match status" value="1"/>
</dbReference>
<feature type="binding site" evidence="2">
    <location>
        <position position="67"/>
    </location>
    <ligand>
        <name>Ni(2+)</name>
        <dbReference type="ChEBI" id="CHEBI:49786"/>
    </ligand>
</feature>
<keyword evidence="2" id="KW-0479">Metal-binding</keyword>
<keyword evidence="5" id="KW-1185">Reference proteome</keyword>
<keyword evidence="2" id="KW-0533">Nickel</keyword>
<dbReference type="GO" id="GO:0048038">
    <property type="term" value="F:quinone binding"/>
    <property type="evidence" value="ECO:0007669"/>
    <property type="project" value="InterPro"/>
</dbReference>
<dbReference type="Pfam" id="PF00346">
    <property type="entry name" value="Complex1_49kDa"/>
    <property type="match status" value="1"/>
</dbReference>
<proteinExistence type="predicted"/>
<evidence type="ECO:0000259" key="3">
    <source>
        <dbReference type="Pfam" id="PF00346"/>
    </source>
</evidence>